<keyword evidence="3" id="KW-1185">Reference proteome</keyword>
<evidence type="ECO:0008006" key="4">
    <source>
        <dbReference type="Google" id="ProtNLM"/>
    </source>
</evidence>
<keyword evidence="1" id="KW-0472">Membrane</keyword>
<evidence type="ECO:0000256" key="1">
    <source>
        <dbReference type="SAM" id="Phobius"/>
    </source>
</evidence>
<sequence length="232" mass="25281">MLKLVKLELKKTTLGWYFKGAVIANLCILGFMCLIGSEEKTLSTAKMAYADTGSTVFILGLFVRSVYIVFAAVLIAKLVIGEYRNKTITVMFTYPISRKKLMTAKLLIVSGLTFVTIIVSELVLSAIIFKVNDYFHFSSGKLAFHALGGEIGAMLVYAAAAAGLCLVPLYFGMRKHSVSATIVSSVILMILISQNSSELSLANIIYIPLALAAVGIIIAYRTIRKTDQEDVM</sequence>
<evidence type="ECO:0000313" key="3">
    <source>
        <dbReference type="Proteomes" id="UP000006867"/>
    </source>
</evidence>
<feature type="transmembrane region" description="Helical" evidence="1">
    <location>
        <begin position="201"/>
        <end position="223"/>
    </location>
</feature>
<name>A0ABN3ZHV9_BACA1</name>
<keyword evidence="1" id="KW-1133">Transmembrane helix</keyword>
<accession>A0ABN3ZHV9</accession>
<dbReference type="Pfam" id="PF12730">
    <property type="entry name" value="ABC2_membrane_4"/>
    <property type="match status" value="1"/>
</dbReference>
<dbReference type="EMBL" id="CP002207">
    <property type="protein sequence ID" value="ADP34904.1"/>
    <property type="molecule type" value="Genomic_DNA"/>
</dbReference>
<protein>
    <recommendedName>
        <fullName evidence="4">ABC transporter permease</fullName>
    </recommendedName>
</protein>
<dbReference type="Proteomes" id="UP000006867">
    <property type="component" value="Chromosome"/>
</dbReference>
<dbReference type="RefSeq" id="WP_003327977.1">
    <property type="nucleotide sequence ID" value="NC_014639.1"/>
</dbReference>
<evidence type="ECO:0000313" key="2">
    <source>
        <dbReference type="EMBL" id="ADP34904.1"/>
    </source>
</evidence>
<feature type="transmembrane region" description="Helical" evidence="1">
    <location>
        <begin position="151"/>
        <end position="171"/>
    </location>
</feature>
<organism evidence="2 3">
    <name type="scientific">Bacillus atrophaeus (strain 1942)</name>
    <dbReference type="NCBI Taxonomy" id="720555"/>
    <lineage>
        <taxon>Bacteria</taxon>
        <taxon>Bacillati</taxon>
        <taxon>Bacillota</taxon>
        <taxon>Bacilli</taxon>
        <taxon>Bacillales</taxon>
        <taxon>Bacillaceae</taxon>
        <taxon>Bacillus</taxon>
    </lineage>
</organism>
<feature type="transmembrane region" description="Helical" evidence="1">
    <location>
        <begin position="57"/>
        <end position="80"/>
    </location>
</feature>
<reference evidence="2 3" key="1">
    <citation type="journal article" date="2011" name="Front. Microbiol.">
        <title>Genomic signatures of strain selection and enhancement in Bacillus atrophaeus var. globigii, a historical biowarfare simulant.</title>
        <authorList>
            <person name="Gibbons H.S."/>
            <person name="Broomall S.M."/>
            <person name="McNew L.A."/>
            <person name="Daligault H."/>
            <person name="Chapman C."/>
            <person name="Bruce D."/>
            <person name="Karavis M."/>
            <person name="Krepps M."/>
            <person name="McGregor P.A."/>
            <person name="Hong C."/>
            <person name="Park K.H."/>
            <person name="Akmal A."/>
            <person name="Feldman A."/>
            <person name="Lin J.S."/>
            <person name="Chang W.E."/>
            <person name="Higgs B.W."/>
            <person name="Demirev P."/>
            <person name="Lindquist J."/>
            <person name="Liem A."/>
            <person name="Fochler E."/>
            <person name="Read T.D."/>
            <person name="Tapia R."/>
            <person name="Johnson S."/>
            <person name="Bishop-Lilly K.A."/>
            <person name="Detter C."/>
            <person name="Han C."/>
            <person name="Sozhamannan S."/>
            <person name="Rosenzweig C.N."/>
            <person name="Skowronski E.W."/>
        </authorList>
    </citation>
    <scope>NUCLEOTIDE SEQUENCE [LARGE SCALE GENOMIC DNA]</scope>
    <source>
        <strain evidence="2 3">1942</strain>
    </source>
</reference>
<feature type="transmembrane region" description="Helical" evidence="1">
    <location>
        <begin position="178"/>
        <end position="195"/>
    </location>
</feature>
<feature type="transmembrane region" description="Helical" evidence="1">
    <location>
        <begin position="16"/>
        <end position="37"/>
    </location>
</feature>
<proteinExistence type="predicted"/>
<keyword evidence="1" id="KW-0812">Transmembrane</keyword>
<feature type="transmembrane region" description="Helical" evidence="1">
    <location>
        <begin position="106"/>
        <end position="131"/>
    </location>
</feature>
<gene>
    <name evidence="2" type="ordered locus">BATR1942_19945</name>
</gene>